<feature type="transmembrane region" description="Helical" evidence="13">
    <location>
        <begin position="683"/>
        <end position="705"/>
    </location>
</feature>
<feature type="transmembrane region" description="Helical" evidence="13">
    <location>
        <begin position="831"/>
        <end position="854"/>
    </location>
</feature>
<keyword evidence="6" id="KW-0677">Repeat</keyword>
<dbReference type="Proteomes" id="UP000290289">
    <property type="component" value="Chromosome 17"/>
</dbReference>
<dbReference type="PROSITE" id="PS50893">
    <property type="entry name" value="ABC_TRANSPORTER_2"/>
    <property type="match status" value="2"/>
</dbReference>
<dbReference type="FunFam" id="3.40.50.300:FF:000169">
    <property type="entry name" value="ABC transporter C family member 3"/>
    <property type="match status" value="1"/>
</dbReference>
<dbReference type="SUPFAM" id="SSF52540">
    <property type="entry name" value="P-loop containing nucleoside triphosphate hydrolases"/>
    <property type="match status" value="2"/>
</dbReference>
<feature type="transmembrane region" description="Helical" evidence="13">
    <location>
        <begin position="194"/>
        <end position="214"/>
    </location>
</feature>
<keyword evidence="11 13" id="KW-0472">Membrane</keyword>
<dbReference type="Gene3D" id="1.20.1560.10">
    <property type="entry name" value="ABC transporter type 1, transmembrane domain"/>
    <property type="match status" value="2"/>
</dbReference>
<dbReference type="CDD" id="cd03244">
    <property type="entry name" value="ABCC_MRP_domain2"/>
    <property type="match status" value="1"/>
</dbReference>
<dbReference type="InterPro" id="IPR003593">
    <property type="entry name" value="AAA+_ATPase"/>
</dbReference>
<evidence type="ECO:0000256" key="1">
    <source>
        <dbReference type="ARBA" id="ARBA00004141"/>
    </source>
</evidence>
<dbReference type="GO" id="GO:0008559">
    <property type="term" value="F:ABC-type xenobiotic transporter activity"/>
    <property type="evidence" value="ECO:0007669"/>
    <property type="project" value="UniProtKB-EC"/>
</dbReference>
<dbReference type="SUPFAM" id="SSF90123">
    <property type="entry name" value="ABC transporter transmembrane region"/>
    <property type="match status" value="2"/>
</dbReference>
<keyword evidence="17" id="KW-1185">Reference proteome</keyword>
<dbReference type="PANTHER" id="PTHR24223:SF108">
    <property type="entry name" value="ABC TRANSPORTER C FAMILY MEMBER 8"/>
    <property type="match status" value="1"/>
</dbReference>
<evidence type="ECO:0000256" key="11">
    <source>
        <dbReference type="ARBA" id="ARBA00023136"/>
    </source>
</evidence>
<comment type="subcellular location">
    <subcellularLocation>
        <location evidence="1">Membrane</location>
        <topology evidence="1">Multi-pass membrane protein</topology>
    </subcellularLocation>
</comment>
<feature type="transmembrane region" description="Helical" evidence="13">
    <location>
        <begin position="94"/>
        <end position="118"/>
    </location>
</feature>
<evidence type="ECO:0000259" key="14">
    <source>
        <dbReference type="PROSITE" id="PS50893"/>
    </source>
</evidence>
<evidence type="ECO:0000256" key="3">
    <source>
        <dbReference type="ARBA" id="ARBA00012191"/>
    </source>
</evidence>
<dbReference type="InterPro" id="IPR050173">
    <property type="entry name" value="ABC_transporter_C-like"/>
</dbReference>
<evidence type="ECO:0000256" key="6">
    <source>
        <dbReference type="ARBA" id="ARBA00022737"/>
    </source>
</evidence>
<dbReference type="CDD" id="cd18579">
    <property type="entry name" value="ABC_6TM_ABCC_D1"/>
    <property type="match status" value="1"/>
</dbReference>
<dbReference type="InterPro" id="IPR044726">
    <property type="entry name" value="ABCC_6TM_D2"/>
</dbReference>
<evidence type="ECO:0000256" key="7">
    <source>
        <dbReference type="ARBA" id="ARBA00022741"/>
    </source>
</evidence>
<accession>A0A498HBY5</accession>
<dbReference type="InterPro" id="IPR036640">
    <property type="entry name" value="ABC1_TM_sf"/>
</dbReference>
<dbReference type="GO" id="GO:0016020">
    <property type="term" value="C:membrane"/>
    <property type="evidence" value="ECO:0007669"/>
    <property type="project" value="UniProtKB-SubCell"/>
</dbReference>
<dbReference type="PROSITE" id="PS50929">
    <property type="entry name" value="ABC_TM1F"/>
    <property type="match status" value="2"/>
</dbReference>
<reference evidence="16 17" key="1">
    <citation type="submission" date="2018-10" db="EMBL/GenBank/DDBJ databases">
        <title>A high-quality apple genome assembly.</title>
        <authorList>
            <person name="Hu J."/>
        </authorList>
    </citation>
    <scope>NUCLEOTIDE SEQUENCE [LARGE SCALE GENOMIC DNA]</scope>
    <source>
        <strain evidence="17">cv. HFTH1</strain>
        <tissue evidence="16">Young leaf</tissue>
    </source>
</reference>
<dbReference type="InterPro" id="IPR027417">
    <property type="entry name" value="P-loop_NTPase"/>
</dbReference>
<evidence type="ECO:0000256" key="8">
    <source>
        <dbReference type="ARBA" id="ARBA00022840"/>
    </source>
</evidence>
<dbReference type="FunFam" id="3.40.50.300:FF:000973">
    <property type="entry name" value="Multidrug resistance-associated protein 4"/>
    <property type="match status" value="1"/>
</dbReference>
<dbReference type="EC" id="7.6.2.2" evidence="3"/>
<keyword evidence="5 13" id="KW-0812">Transmembrane</keyword>
<organism evidence="16 17">
    <name type="scientific">Malus domestica</name>
    <name type="common">Apple</name>
    <name type="synonym">Pyrus malus</name>
    <dbReference type="NCBI Taxonomy" id="3750"/>
    <lineage>
        <taxon>Eukaryota</taxon>
        <taxon>Viridiplantae</taxon>
        <taxon>Streptophyta</taxon>
        <taxon>Embryophyta</taxon>
        <taxon>Tracheophyta</taxon>
        <taxon>Spermatophyta</taxon>
        <taxon>Magnoliopsida</taxon>
        <taxon>eudicotyledons</taxon>
        <taxon>Gunneridae</taxon>
        <taxon>Pentapetalae</taxon>
        <taxon>rosids</taxon>
        <taxon>fabids</taxon>
        <taxon>Rosales</taxon>
        <taxon>Rosaceae</taxon>
        <taxon>Amygdaloideae</taxon>
        <taxon>Maleae</taxon>
        <taxon>Malus</taxon>
    </lineage>
</organism>
<dbReference type="InterPro" id="IPR011527">
    <property type="entry name" value="ABC1_TM_dom"/>
</dbReference>
<evidence type="ECO:0000256" key="9">
    <source>
        <dbReference type="ARBA" id="ARBA00022967"/>
    </source>
</evidence>
<dbReference type="EMBL" id="RDQH01000343">
    <property type="protein sequence ID" value="RXH67362.1"/>
    <property type="molecule type" value="Genomic_DNA"/>
</dbReference>
<feature type="domain" description="ABC transporter" evidence="14">
    <location>
        <begin position="284"/>
        <end position="520"/>
    </location>
</feature>
<feature type="domain" description="ABC transmembrane type-1" evidence="15">
    <location>
        <begin position="1"/>
        <end position="250"/>
    </location>
</feature>
<feature type="domain" description="ABC transporter" evidence="14">
    <location>
        <begin position="915"/>
        <end position="1147"/>
    </location>
</feature>
<dbReference type="PANTHER" id="PTHR24223">
    <property type="entry name" value="ATP-BINDING CASSETTE SUB-FAMILY C"/>
    <property type="match status" value="1"/>
</dbReference>
<name>A0A498HBY5_MALDO</name>
<dbReference type="GO" id="GO:0016887">
    <property type="term" value="F:ATP hydrolysis activity"/>
    <property type="evidence" value="ECO:0007669"/>
    <property type="project" value="InterPro"/>
</dbReference>
<feature type="transmembrane region" description="Helical" evidence="13">
    <location>
        <begin position="801"/>
        <end position="819"/>
    </location>
</feature>
<evidence type="ECO:0000313" key="16">
    <source>
        <dbReference type="EMBL" id="RXH67362.1"/>
    </source>
</evidence>
<proteinExistence type="inferred from homology"/>
<dbReference type="FunFam" id="1.20.1560.10:FF:000003">
    <property type="entry name" value="ABC transporter C family member 10"/>
    <property type="match status" value="1"/>
</dbReference>
<keyword evidence="9" id="KW-1278">Translocase</keyword>
<comment type="caution">
    <text evidence="16">The sequence shown here is derived from an EMBL/GenBank/DDBJ whole genome shotgun (WGS) entry which is preliminary data.</text>
</comment>
<dbReference type="SMART" id="SM00382">
    <property type="entry name" value="AAA"/>
    <property type="match status" value="2"/>
</dbReference>
<feature type="transmembrane region" description="Helical" evidence="13">
    <location>
        <begin position="574"/>
        <end position="598"/>
    </location>
</feature>
<dbReference type="InterPro" id="IPR044746">
    <property type="entry name" value="ABCC_6TM_D1"/>
</dbReference>
<dbReference type="CDD" id="cd03250">
    <property type="entry name" value="ABCC_MRP_domain1"/>
    <property type="match status" value="1"/>
</dbReference>
<feature type="domain" description="ABC transmembrane type-1" evidence="15">
    <location>
        <begin position="577"/>
        <end position="862"/>
    </location>
</feature>
<gene>
    <name evidence="16" type="ORF">DVH24_027482</name>
</gene>
<evidence type="ECO:0000256" key="2">
    <source>
        <dbReference type="ARBA" id="ARBA00009726"/>
    </source>
</evidence>
<feature type="transmembrane region" description="Helical" evidence="13">
    <location>
        <begin position="610"/>
        <end position="628"/>
    </location>
</feature>
<evidence type="ECO:0000313" key="17">
    <source>
        <dbReference type="Proteomes" id="UP000290289"/>
    </source>
</evidence>
<dbReference type="CDD" id="cd18580">
    <property type="entry name" value="ABC_6TM_ABCC_D2"/>
    <property type="match status" value="1"/>
</dbReference>
<keyword evidence="10 13" id="KW-1133">Transmembrane helix</keyword>
<comment type="similarity">
    <text evidence="2">Belongs to the ABC transporter superfamily. ABCC family. Conjugate transporter (TC 3.A.1.208) subfamily.</text>
</comment>
<evidence type="ECO:0000256" key="5">
    <source>
        <dbReference type="ARBA" id="ARBA00022692"/>
    </source>
</evidence>
<comment type="catalytic activity">
    <reaction evidence="12">
        <text>ATP + H2O + xenobioticSide 1 = ADP + phosphate + xenobioticSide 2.</text>
        <dbReference type="EC" id="7.6.2.2"/>
    </reaction>
</comment>
<dbReference type="PROSITE" id="PS00211">
    <property type="entry name" value="ABC_TRANSPORTER_1"/>
    <property type="match status" value="1"/>
</dbReference>
<dbReference type="AlphaFoldDB" id="A0A498HBY5"/>
<feature type="transmembrane region" description="Helical" evidence="13">
    <location>
        <begin position="711"/>
        <end position="731"/>
    </location>
</feature>
<dbReference type="Pfam" id="PF00664">
    <property type="entry name" value="ABC_membrane"/>
    <property type="match status" value="2"/>
</dbReference>
<keyword evidence="8" id="KW-0067">ATP-binding</keyword>
<evidence type="ECO:0000256" key="4">
    <source>
        <dbReference type="ARBA" id="ARBA00022448"/>
    </source>
</evidence>
<evidence type="ECO:0000256" key="13">
    <source>
        <dbReference type="SAM" id="Phobius"/>
    </source>
</evidence>
<keyword evidence="7" id="KW-0547">Nucleotide-binding</keyword>
<keyword evidence="4" id="KW-0813">Transport</keyword>
<evidence type="ECO:0000259" key="15">
    <source>
        <dbReference type="PROSITE" id="PS50929"/>
    </source>
</evidence>
<dbReference type="Pfam" id="PF00005">
    <property type="entry name" value="ABC_tran"/>
    <property type="match status" value="2"/>
</dbReference>
<evidence type="ECO:0000256" key="12">
    <source>
        <dbReference type="ARBA" id="ARBA00034018"/>
    </source>
</evidence>
<dbReference type="FunFam" id="1.20.1560.10:FF:000002">
    <property type="entry name" value="ABC transporter C family member 5"/>
    <property type="match status" value="1"/>
</dbReference>
<sequence length="1155" mass="128886">MPLSEGLTIVGCLIISKVVESLSQRHWFFDVRRSGMRMRSPLMVAVYQKQLKLSSLGRRRHSAGEIVNYIAVDAYRMGKFPWWLHSTWSYALQLFLAIGVLFWVVGLGALPGLIPLLICGLLNVPFAKALQKCQSQFMIAQDERLRATSEILNSMKIIKLHSWEEKFKNVVDSLREREFKWLSDSQFKKVYGTLMYWMSPTIISSVVFLGCILFKSVPLNASTIFTVLVSLRSMGEPVRMIPEALSMMIQVKVSFDRLNVFLLDDELKDDKVRKLPSQNSHKSLRIERCNFSWYPDQSTDPTLRDVNLEAQREQKVAVCGPVGAGKSSLLYAILGEMPKISGTVDVFGTIAYVSQTAWIQSGTVRDNILYGRPMDKNKYENAIKACALDKDIDSFDHGDLTEIGERGLNMSGGQKQRIQLARAVYSDTDIYLLDDPFSAVDAHTGATLFHECIMATLAKKIVILVMEVGHVTQSGSYESLLTAGTAFEQLVHAHRDTVTTLGRSNNQSQGESEKGDIVWPEELQACYLTTINSEGDISVKGVPGVQLTEEEEKGIGDVGLKPIRDYFLVSKGTLLLILGIMAQSGFIGFQAVSTYWLALGIQMPNITNGMLIGVYTAISTFSAVFVYLRSFSTAHMGLKASKAFISGFNDAIFKAPMLFFDSTPAGRILIRASSDLSILDFDVPFSMIFIVSAGIELLTTIGIMASVTWQVLIVGILAMVAANYVQGYYLATARELIRINGTTKAPVMNYALETSLGVVTIRAFKMADRFFHNYLKLVDTDARLLFHSNATMEWLILRTEALQNLTLFMAAFLLIYSPRVMLLQSNPCLNFMVLIGVYLEQIFSISAGLIGLLLSYALSITGTQIFGTRWYCNLSNYIISVERIKQFMMILPEPPAIVEDKRPPYSWPNKGRIELYSLKIKYRSNAPLVLKGITCTFKEGTRVGVVGRTGSGKTTLISALFHLVEPTSGKILIDGLDICSTGLKDLRMKLSIIPQEPTLFRGSIRTNLDPLGLYSDYVIWRALEKCQLKATVSNLPNLLDSSVSDEGENWSVGQRQLFCLGRVLLKRNRILVLDEATASIDSSTDAILQRIIRQEFAECTVITVAHRVPTVIDSDMVMVLSYGKLVEYEQPSKLLDTNSYFSKLVAEYWSSCKKN</sequence>
<dbReference type="GO" id="GO:0005524">
    <property type="term" value="F:ATP binding"/>
    <property type="evidence" value="ECO:0007669"/>
    <property type="project" value="UniProtKB-KW"/>
</dbReference>
<protein>
    <recommendedName>
        <fullName evidence="3">ABC-type xenobiotic transporter</fullName>
        <ecNumber evidence="3">7.6.2.2</ecNumber>
    </recommendedName>
</protein>
<dbReference type="Gene3D" id="3.40.50.300">
    <property type="entry name" value="P-loop containing nucleotide triphosphate hydrolases"/>
    <property type="match status" value="2"/>
</dbReference>
<dbReference type="InterPro" id="IPR017871">
    <property type="entry name" value="ABC_transporter-like_CS"/>
</dbReference>
<evidence type="ECO:0000256" key="10">
    <source>
        <dbReference type="ARBA" id="ARBA00022989"/>
    </source>
</evidence>
<dbReference type="InterPro" id="IPR003439">
    <property type="entry name" value="ABC_transporter-like_ATP-bd"/>
</dbReference>